<organism evidence="1 2">
    <name type="scientific">Dermatophagoides farinae</name>
    <name type="common">American house dust mite</name>
    <dbReference type="NCBI Taxonomy" id="6954"/>
    <lineage>
        <taxon>Eukaryota</taxon>
        <taxon>Metazoa</taxon>
        <taxon>Ecdysozoa</taxon>
        <taxon>Arthropoda</taxon>
        <taxon>Chelicerata</taxon>
        <taxon>Arachnida</taxon>
        <taxon>Acari</taxon>
        <taxon>Acariformes</taxon>
        <taxon>Sarcoptiformes</taxon>
        <taxon>Astigmata</taxon>
        <taxon>Psoroptidia</taxon>
        <taxon>Analgoidea</taxon>
        <taxon>Pyroglyphidae</taxon>
        <taxon>Dermatophagoidinae</taxon>
        <taxon>Dermatophagoides</taxon>
    </lineage>
</organism>
<accession>A0A922I5B3</accession>
<dbReference type="EMBL" id="ASGP02000002">
    <property type="protein sequence ID" value="KAH9521010.1"/>
    <property type="molecule type" value="Genomic_DNA"/>
</dbReference>
<name>A0A922I5B3_DERFA</name>
<sequence length="76" mass="8602">MNSPQSGGDTDIVNDCHCCEQPLDGCLGTSTRRSLAPRNPFHNEFRSCPRCIHTARMIVDLDRHRTTICNLRFGKQ</sequence>
<evidence type="ECO:0000313" key="1">
    <source>
        <dbReference type="EMBL" id="KAH9521010.1"/>
    </source>
</evidence>
<reference evidence="1" key="2">
    <citation type="journal article" date="2022" name="Res Sq">
        <title>Comparative Genomics Reveals Insights into the Divergent Evolution of Astigmatic Mites and Household Pest Adaptations.</title>
        <authorList>
            <person name="Xiong Q."/>
            <person name="Wan A.T.-Y."/>
            <person name="Liu X.-Y."/>
            <person name="Fung C.S.-H."/>
            <person name="Xiao X."/>
            <person name="Malainual N."/>
            <person name="Hou J."/>
            <person name="Wang L."/>
            <person name="Wang M."/>
            <person name="Yang K."/>
            <person name="Cui Y."/>
            <person name="Leung E."/>
            <person name="Nong W."/>
            <person name="Shin S.-K."/>
            <person name="Au S."/>
            <person name="Jeong K.Y."/>
            <person name="Chew F.T."/>
            <person name="Hui J."/>
            <person name="Leung T.F."/>
            <person name="Tungtrongchitr A."/>
            <person name="Zhong N."/>
            <person name="Liu Z."/>
            <person name="Tsui S."/>
        </authorList>
    </citation>
    <scope>NUCLEOTIDE SEQUENCE</scope>
    <source>
        <strain evidence="1">Derf</strain>
        <tissue evidence="1">Whole organism</tissue>
    </source>
</reference>
<keyword evidence="2" id="KW-1185">Reference proteome</keyword>
<reference evidence="1" key="1">
    <citation type="submission" date="2013-05" db="EMBL/GenBank/DDBJ databases">
        <authorList>
            <person name="Yim A.K.Y."/>
            <person name="Chan T.F."/>
            <person name="Ji K.M."/>
            <person name="Liu X.Y."/>
            <person name="Zhou J.W."/>
            <person name="Li R.Q."/>
            <person name="Yang K.Y."/>
            <person name="Li J."/>
            <person name="Li M."/>
            <person name="Law P.T.W."/>
            <person name="Wu Y.L."/>
            <person name="Cai Z.L."/>
            <person name="Qin H."/>
            <person name="Bao Y."/>
            <person name="Leung R.K.K."/>
            <person name="Ng P.K.S."/>
            <person name="Zou J."/>
            <person name="Zhong X.J."/>
            <person name="Ran P.X."/>
            <person name="Zhong N.S."/>
            <person name="Liu Z.G."/>
            <person name="Tsui S.K.W."/>
        </authorList>
    </citation>
    <scope>NUCLEOTIDE SEQUENCE</scope>
    <source>
        <strain evidence="1">Derf</strain>
        <tissue evidence="1">Whole organism</tissue>
    </source>
</reference>
<comment type="caution">
    <text evidence="1">The sequence shown here is derived from an EMBL/GenBank/DDBJ whole genome shotgun (WGS) entry which is preliminary data.</text>
</comment>
<proteinExistence type="predicted"/>
<evidence type="ECO:0000313" key="2">
    <source>
        <dbReference type="Proteomes" id="UP000790347"/>
    </source>
</evidence>
<dbReference type="AlphaFoldDB" id="A0A922I5B3"/>
<protein>
    <submittedName>
        <fullName evidence="1">Uncharacterized protein</fullName>
    </submittedName>
</protein>
<gene>
    <name evidence="1" type="ORF">DERF_004685</name>
</gene>
<dbReference type="Proteomes" id="UP000790347">
    <property type="component" value="Unassembled WGS sequence"/>
</dbReference>